<gene>
    <name evidence="2" type="ORF">NN4_04880</name>
</gene>
<evidence type="ECO:0008006" key="4">
    <source>
        <dbReference type="Google" id="ProtNLM"/>
    </source>
</evidence>
<reference evidence="2 3" key="1">
    <citation type="submission" date="2019-07" db="EMBL/GenBank/DDBJ databases">
        <title>Whole genome shotgun sequence of Nocardia ninae NBRC 108245.</title>
        <authorList>
            <person name="Hosoyama A."/>
            <person name="Uohara A."/>
            <person name="Ohji S."/>
            <person name="Ichikawa N."/>
        </authorList>
    </citation>
    <scope>NUCLEOTIDE SEQUENCE [LARGE SCALE GENOMIC DNA]</scope>
    <source>
        <strain evidence="2 3">NBRC 108245</strain>
    </source>
</reference>
<accession>A0A511M5R5</accession>
<dbReference type="InterPro" id="IPR008792">
    <property type="entry name" value="PQQD"/>
</dbReference>
<dbReference type="AlphaFoldDB" id="A0A511M5R5"/>
<evidence type="ECO:0000256" key="1">
    <source>
        <dbReference type="SAM" id="MobiDB-lite"/>
    </source>
</evidence>
<dbReference type="Proteomes" id="UP000321424">
    <property type="component" value="Unassembled WGS sequence"/>
</dbReference>
<dbReference type="Gene3D" id="1.10.10.1150">
    <property type="entry name" value="Coenzyme PQQ synthesis protein D (PqqD)"/>
    <property type="match status" value="1"/>
</dbReference>
<dbReference type="InterPro" id="IPR041881">
    <property type="entry name" value="PqqD_sf"/>
</dbReference>
<evidence type="ECO:0000313" key="3">
    <source>
        <dbReference type="Proteomes" id="UP000321424"/>
    </source>
</evidence>
<keyword evidence="3" id="KW-1185">Reference proteome</keyword>
<name>A0A511M5R5_9NOCA</name>
<evidence type="ECO:0000313" key="2">
    <source>
        <dbReference type="EMBL" id="GEM35969.1"/>
    </source>
</evidence>
<comment type="caution">
    <text evidence="2">The sequence shown here is derived from an EMBL/GenBank/DDBJ whole genome shotgun (WGS) entry which is preliminary data.</text>
</comment>
<protein>
    <recommendedName>
        <fullName evidence="4">PqqD family protein</fullName>
    </recommendedName>
</protein>
<proteinExistence type="predicted"/>
<dbReference type="EMBL" id="BJXA01000002">
    <property type="protein sequence ID" value="GEM35969.1"/>
    <property type="molecule type" value="Genomic_DNA"/>
</dbReference>
<dbReference type="RefSeq" id="WP_147128285.1">
    <property type="nucleotide sequence ID" value="NZ_BJXA01000002.1"/>
</dbReference>
<dbReference type="OrthoDB" id="5192783at2"/>
<dbReference type="Pfam" id="PF05402">
    <property type="entry name" value="PqqD"/>
    <property type="match status" value="1"/>
</dbReference>
<feature type="region of interest" description="Disordered" evidence="1">
    <location>
        <begin position="81"/>
        <end position="104"/>
    </location>
</feature>
<organism evidence="2 3">
    <name type="scientific">Nocardia ninae NBRC 108245</name>
    <dbReference type="NCBI Taxonomy" id="1210091"/>
    <lineage>
        <taxon>Bacteria</taxon>
        <taxon>Bacillati</taxon>
        <taxon>Actinomycetota</taxon>
        <taxon>Actinomycetes</taxon>
        <taxon>Mycobacteriales</taxon>
        <taxon>Nocardiaceae</taxon>
        <taxon>Nocardia</taxon>
    </lineage>
</organism>
<sequence>MTTSSTRYLPDPTITAQDLGDRILLAPLNGAYLVLEGSAATLWRLLDQPRSATELADECARRYAGVPDRIRTDIADTLQEWTERGLLRPDTSNPPSVETPRETA</sequence>